<dbReference type="Proteomes" id="UP000623467">
    <property type="component" value="Unassembled WGS sequence"/>
</dbReference>
<dbReference type="Gene3D" id="2.10.50.10">
    <property type="entry name" value="Tumor Necrosis Factor Receptor, subunit A, domain 2"/>
    <property type="match status" value="1"/>
</dbReference>
<reference evidence="3" key="1">
    <citation type="submission" date="2020-05" db="EMBL/GenBank/DDBJ databases">
        <title>Mycena genomes resolve the evolution of fungal bioluminescence.</title>
        <authorList>
            <person name="Tsai I.J."/>
        </authorList>
    </citation>
    <scope>NUCLEOTIDE SEQUENCE</scope>
    <source>
        <strain evidence="3">160909Yilan</strain>
    </source>
</reference>
<feature type="chain" id="PRO_5036266929" description="Tyrosine-protein kinase ephrin type A/B receptor-like domain-containing protein" evidence="1">
    <location>
        <begin position="20"/>
        <end position="210"/>
    </location>
</feature>
<evidence type="ECO:0000256" key="1">
    <source>
        <dbReference type="SAM" id="SignalP"/>
    </source>
</evidence>
<dbReference type="EMBL" id="JACAZH010000007">
    <property type="protein sequence ID" value="KAF7363750.1"/>
    <property type="molecule type" value="Genomic_DNA"/>
</dbReference>
<feature type="signal peptide" evidence="1">
    <location>
        <begin position="1"/>
        <end position="19"/>
    </location>
</feature>
<gene>
    <name evidence="2" type="ORF">MSAN_01032800</name>
    <name evidence="3" type="ORF">MSAN_01032900</name>
</gene>
<evidence type="ECO:0000313" key="4">
    <source>
        <dbReference type="Proteomes" id="UP000623467"/>
    </source>
</evidence>
<keyword evidence="1" id="KW-0732">Signal</keyword>
<evidence type="ECO:0000313" key="2">
    <source>
        <dbReference type="EMBL" id="KAF7363750.1"/>
    </source>
</evidence>
<evidence type="ECO:0008006" key="5">
    <source>
        <dbReference type="Google" id="ProtNLM"/>
    </source>
</evidence>
<protein>
    <recommendedName>
        <fullName evidence="5">Tyrosine-protein kinase ephrin type A/B receptor-like domain-containing protein</fullName>
    </recommendedName>
</protein>
<accession>A0A8H6YRZ9</accession>
<proteinExistence type="predicted"/>
<dbReference type="OrthoDB" id="2951826at2759"/>
<organism evidence="3 4">
    <name type="scientific">Mycena sanguinolenta</name>
    <dbReference type="NCBI Taxonomy" id="230812"/>
    <lineage>
        <taxon>Eukaryota</taxon>
        <taxon>Fungi</taxon>
        <taxon>Dikarya</taxon>
        <taxon>Basidiomycota</taxon>
        <taxon>Agaricomycotina</taxon>
        <taxon>Agaricomycetes</taxon>
        <taxon>Agaricomycetidae</taxon>
        <taxon>Agaricales</taxon>
        <taxon>Marasmiineae</taxon>
        <taxon>Mycenaceae</taxon>
        <taxon>Mycena</taxon>
    </lineage>
</organism>
<evidence type="ECO:0000313" key="3">
    <source>
        <dbReference type="EMBL" id="KAF7363751.1"/>
    </source>
</evidence>
<keyword evidence="4" id="KW-1185">Reference proteome</keyword>
<dbReference type="AlphaFoldDB" id="A0A8H6YRZ9"/>
<sequence length="210" mass="21432">MLFASSIVTSALILSGVSALPQFEDGLVGRASTCDPGSYSNGTACALCPAGNTCDGNSNPQPCGTGYYQPSQNSTTCLVTDRGHFTNQTGSAVQIPCPPGTFQPHCREAFCYGASSGLFQQKYGQAVACETCPGWATNMTNNNVNPVNCTGDYPDSPEGSGNGCFKAQPGANMTHSLTCAQSANGQCPGKNFTDTAGNCPAPPTNSSGAN</sequence>
<comment type="caution">
    <text evidence="3">The sequence shown here is derived from an EMBL/GenBank/DDBJ whole genome shotgun (WGS) entry which is preliminary data.</text>
</comment>
<name>A0A8H6YRZ9_9AGAR</name>
<dbReference type="EMBL" id="JACAZH010000007">
    <property type="protein sequence ID" value="KAF7363751.1"/>
    <property type="molecule type" value="Genomic_DNA"/>
</dbReference>